<dbReference type="AlphaFoldDB" id="A0A9D4H066"/>
<evidence type="ECO:0000256" key="1">
    <source>
        <dbReference type="SAM" id="SignalP"/>
    </source>
</evidence>
<dbReference type="Proteomes" id="UP000828390">
    <property type="component" value="Unassembled WGS sequence"/>
</dbReference>
<feature type="chain" id="PRO_5039434634" evidence="1">
    <location>
        <begin position="22"/>
        <end position="96"/>
    </location>
</feature>
<sequence length="96" mass="10923">MITIVLLSTGLLLVVAWTASAQLQTDVFEKVKIPPCSLQCLEIVYARDLPHRILMCKSACQFSMFYNMSGYCNLSTDGDTEECDDTYDFDEYVYII</sequence>
<accession>A0A9D4H066</accession>
<keyword evidence="1" id="KW-0732">Signal</keyword>
<protein>
    <submittedName>
        <fullName evidence="2">Uncharacterized protein</fullName>
    </submittedName>
</protein>
<dbReference type="EMBL" id="JAIWYP010000005">
    <property type="protein sequence ID" value="KAH3826210.1"/>
    <property type="molecule type" value="Genomic_DNA"/>
</dbReference>
<reference evidence="2" key="2">
    <citation type="submission" date="2020-11" db="EMBL/GenBank/DDBJ databases">
        <authorList>
            <person name="McCartney M.A."/>
            <person name="Auch B."/>
            <person name="Kono T."/>
            <person name="Mallez S."/>
            <person name="Becker A."/>
            <person name="Gohl D.M."/>
            <person name="Silverstein K.A.T."/>
            <person name="Koren S."/>
            <person name="Bechman K.B."/>
            <person name="Herman A."/>
            <person name="Abrahante J.E."/>
            <person name="Garbe J."/>
        </authorList>
    </citation>
    <scope>NUCLEOTIDE SEQUENCE</scope>
    <source>
        <strain evidence="2">Duluth1</strain>
        <tissue evidence="2">Whole animal</tissue>
    </source>
</reference>
<evidence type="ECO:0000313" key="2">
    <source>
        <dbReference type="EMBL" id="KAH3826210.1"/>
    </source>
</evidence>
<feature type="signal peptide" evidence="1">
    <location>
        <begin position="1"/>
        <end position="21"/>
    </location>
</feature>
<organism evidence="2 3">
    <name type="scientific">Dreissena polymorpha</name>
    <name type="common">Zebra mussel</name>
    <name type="synonym">Mytilus polymorpha</name>
    <dbReference type="NCBI Taxonomy" id="45954"/>
    <lineage>
        <taxon>Eukaryota</taxon>
        <taxon>Metazoa</taxon>
        <taxon>Spiralia</taxon>
        <taxon>Lophotrochozoa</taxon>
        <taxon>Mollusca</taxon>
        <taxon>Bivalvia</taxon>
        <taxon>Autobranchia</taxon>
        <taxon>Heteroconchia</taxon>
        <taxon>Euheterodonta</taxon>
        <taxon>Imparidentia</taxon>
        <taxon>Neoheterodontei</taxon>
        <taxon>Myida</taxon>
        <taxon>Dreissenoidea</taxon>
        <taxon>Dreissenidae</taxon>
        <taxon>Dreissena</taxon>
    </lineage>
</organism>
<reference evidence="2" key="1">
    <citation type="journal article" date="2019" name="bioRxiv">
        <title>The Genome of the Zebra Mussel, Dreissena polymorpha: A Resource for Invasive Species Research.</title>
        <authorList>
            <person name="McCartney M.A."/>
            <person name="Auch B."/>
            <person name="Kono T."/>
            <person name="Mallez S."/>
            <person name="Zhang Y."/>
            <person name="Obille A."/>
            <person name="Becker A."/>
            <person name="Abrahante J.E."/>
            <person name="Garbe J."/>
            <person name="Badalamenti J.P."/>
            <person name="Herman A."/>
            <person name="Mangelson H."/>
            <person name="Liachko I."/>
            <person name="Sullivan S."/>
            <person name="Sone E.D."/>
            <person name="Koren S."/>
            <person name="Silverstein K.A.T."/>
            <person name="Beckman K.B."/>
            <person name="Gohl D.M."/>
        </authorList>
    </citation>
    <scope>NUCLEOTIDE SEQUENCE</scope>
    <source>
        <strain evidence="2">Duluth1</strain>
        <tissue evidence="2">Whole animal</tissue>
    </source>
</reference>
<keyword evidence="3" id="KW-1185">Reference proteome</keyword>
<proteinExistence type="predicted"/>
<evidence type="ECO:0000313" key="3">
    <source>
        <dbReference type="Proteomes" id="UP000828390"/>
    </source>
</evidence>
<comment type="caution">
    <text evidence="2">The sequence shown here is derived from an EMBL/GenBank/DDBJ whole genome shotgun (WGS) entry which is preliminary data.</text>
</comment>
<name>A0A9D4H066_DREPO</name>
<gene>
    <name evidence="2" type="ORF">DPMN_128106</name>
</gene>